<reference evidence="3" key="1">
    <citation type="submission" date="2021-06" db="EMBL/GenBank/DDBJ databases">
        <title>Identification of Pseudomonas cichorii causing bacterial leaf black spot of flue-cured tobacco, a new disease in China.</title>
        <authorList>
            <person name="Lu C.-H."/>
        </authorList>
    </citation>
    <scope>NUCLEOTIDE SEQUENCE [LARGE SCALE GENOMIC DNA]</scope>
    <source>
        <strain evidence="3">LJ2</strain>
    </source>
</reference>
<dbReference type="Proteomes" id="UP000683401">
    <property type="component" value="Chromosome"/>
</dbReference>
<gene>
    <name evidence="2" type="ORF">KQP88_17010</name>
</gene>
<evidence type="ECO:0000256" key="1">
    <source>
        <dbReference type="SAM" id="MobiDB-lite"/>
    </source>
</evidence>
<organism evidence="2 3">
    <name type="scientific">Pseudomonas lijiangensis</name>
    <dbReference type="NCBI Taxonomy" id="2995658"/>
    <lineage>
        <taxon>Bacteria</taxon>
        <taxon>Pseudomonadati</taxon>
        <taxon>Pseudomonadota</taxon>
        <taxon>Gammaproteobacteria</taxon>
        <taxon>Pseudomonadales</taxon>
        <taxon>Pseudomonadaceae</taxon>
        <taxon>Pseudomonas</taxon>
    </lineage>
</organism>
<protein>
    <recommendedName>
        <fullName evidence="4">Ig-like domain-containing protein</fullName>
    </recommendedName>
</protein>
<sequence>MTNTTPSEETKTIERALARYMRKASQARGGRSVLANLAAPEHPSWWGGDPDFADLVPREDQEKDMPITIALWPNYASVAGDVDTLYFEWKLATSSTWAEVQTIQFPGPINAADFPKQLDFKSSNFALEGTFELRYRVVIENGTDTPSDVTTFIIDKTPPHNNQSPAKLTFVDQATIDQDGITQDYITANSGVPVVIPPYADEKPGDSVQFYIYSATQPIDPVHEGTLNANREVIIPGDAFSLPDGMIYLDYRLLDKAGNRGPFSDRTQTGLFIGPLPVEPLDAPLVPLADDGVLDLVDISSTPELVQITLYGNWLNSDHVILTWGTAALKVDHTVGPTPVDPIILGVPYSTVVQPAYGDATKGPKATDISYVVQRGNRNFPSPATTINVDLFVPGPVNPDRPDPINRSLPRVTVRGTGPNATDNVLNADDASLPVEVSVALYDPIGAGERMKLYWKSTDKSVGLYLPDPAADTPGDIYTFTVAWDDIKDKPAEVDLPVFYTVGLADGSGNKEMCEPTLVDVTAALPIKLASPVFPDARTSGSGQPILNCTSFIDADHHVRVEVPGNNPLLQGGEELTFTWQAYNTREGLSGDEAGTEWTLTKTITDVEASSGFTFNVEPYMDHIEPVGRDGSIRLKYVSKTTPPMVGDVYIRASSTNAGGTCFV</sequence>
<feature type="region of interest" description="Disordered" evidence="1">
    <location>
        <begin position="398"/>
        <end position="423"/>
    </location>
</feature>
<evidence type="ECO:0000313" key="2">
    <source>
        <dbReference type="EMBL" id="QWU81743.1"/>
    </source>
</evidence>
<dbReference type="EMBL" id="CP076668">
    <property type="protein sequence ID" value="QWU81743.1"/>
    <property type="molecule type" value="Genomic_DNA"/>
</dbReference>
<evidence type="ECO:0008006" key="4">
    <source>
        <dbReference type="Google" id="ProtNLM"/>
    </source>
</evidence>
<dbReference type="RefSeq" id="WP_216703694.1">
    <property type="nucleotide sequence ID" value="NZ_CP076668.1"/>
</dbReference>
<evidence type="ECO:0000313" key="3">
    <source>
        <dbReference type="Proteomes" id="UP000683401"/>
    </source>
</evidence>
<accession>A0ABX8HNF8</accession>
<name>A0ABX8HNF8_9PSED</name>
<proteinExistence type="predicted"/>
<keyword evidence="3" id="KW-1185">Reference proteome</keyword>